<dbReference type="EMBL" id="QLLI01000007">
    <property type="protein sequence ID" value="RAI94535.1"/>
    <property type="molecule type" value="Genomic_DNA"/>
</dbReference>
<dbReference type="SUPFAM" id="SSF140500">
    <property type="entry name" value="BAS1536-like"/>
    <property type="match status" value="1"/>
</dbReference>
<evidence type="ECO:0000313" key="2">
    <source>
        <dbReference type="Proteomes" id="UP000248827"/>
    </source>
</evidence>
<organism evidence="1 2">
    <name type="scientific">Paenibacillus pabuli</name>
    <dbReference type="NCBI Taxonomy" id="1472"/>
    <lineage>
        <taxon>Bacteria</taxon>
        <taxon>Bacillati</taxon>
        <taxon>Bacillota</taxon>
        <taxon>Bacilli</taxon>
        <taxon>Bacillales</taxon>
        <taxon>Paenibacillaceae</taxon>
        <taxon>Paenibacillus</taxon>
    </lineage>
</organism>
<reference evidence="1 2" key="1">
    <citation type="submission" date="2018-06" db="EMBL/GenBank/DDBJ databases">
        <title>Freshwater and sediment microbial communities from various areas in North America, analyzing microbe dynamics in response to fracking.</title>
        <authorList>
            <person name="Lamendella R."/>
        </authorList>
    </citation>
    <scope>NUCLEOTIDE SEQUENCE [LARGE SCALE GENOMIC DNA]</scope>
    <source>
        <strain evidence="1 2">NG-13</strain>
    </source>
</reference>
<keyword evidence="2" id="KW-1185">Reference proteome</keyword>
<dbReference type="Gene3D" id="4.10.280.10">
    <property type="entry name" value="Helix-loop-helix DNA-binding domain"/>
    <property type="match status" value="1"/>
</dbReference>
<gene>
    <name evidence="1" type="ORF">DET54_10770</name>
</gene>
<sequence length="56" mass="6952">MHAVREIKQIKDQIEQNRQHLRRLVEKHGMHDDKVLKQSMVLDELINKYIRLREKY</sequence>
<dbReference type="Proteomes" id="UP000248827">
    <property type="component" value="Unassembled WGS sequence"/>
</dbReference>
<proteinExistence type="predicted"/>
<dbReference type="InterPro" id="IPR037208">
    <property type="entry name" value="Spo0E-like_sf"/>
</dbReference>
<dbReference type="InterPro" id="IPR036638">
    <property type="entry name" value="HLH_DNA-bd_sf"/>
</dbReference>
<evidence type="ECO:0000313" key="1">
    <source>
        <dbReference type="EMBL" id="RAI94535.1"/>
    </source>
</evidence>
<protein>
    <submittedName>
        <fullName evidence="1">Spo0E like sporulation regulatory protein</fullName>
    </submittedName>
</protein>
<dbReference type="InterPro" id="IPR018540">
    <property type="entry name" value="Spo0E-like"/>
</dbReference>
<accession>A0ABX9BJ23</accession>
<comment type="caution">
    <text evidence="1">The sequence shown here is derived from an EMBL/GenBank/DDBJ whole genome shotgun (WGS) entry which is preliminary data.</text>
</comment>
<dbReference type="Pfam" id="PF09388">
    <property type="entry name" value="SpoOE-like"/>
    <property type="match status" value="1"/>
</dbReference>
<name>A0ABX9BJ23_9BACL</name>